<dbReference type="Proteomes" id="UP000234349">
    <property type="component" value="Unassembled WGS sequence"/>
</dbReference>
<gene>
    <name evidence="3" type="ORF">CUR37_06340</name>
</gene>
<accession>A0AAX0VAN2</accession>
<organism evidence="3 4">
    <name type="scientific">Latilactobacillus sakei</name>
    <name type="common">Lactobacillus sakei</name>
    <dbReference type="NCBI Taxonomy" id="1599"/>
    <lineage>
        <taxon>Bacteria</taxon>
        <taxon>Bacillati</taxon>
        <taxon>Bacillota</taxon>
        <taxon>Bacilli</taxon>
        <taxon>Lactobacillales</taxon>
        <taxon>Lactobacillaceae</taxon>
        <taxon>Latilactobacillus</taxon>
    </lineage>
</organism>
<evidence type="ECO:0000313" key="4">
    <source>
        <dbReference type="Proteomes" id="UP000234349"/>
    </source>
</evidence>
<comment type="caution">
    <text evidence="3">The sequence shown here is derived from an EMBL/GenBank/DDBJ whole genome shotgun (WGS) entry which is preliminary data.</text>
</comment>
<protein>
    <submittedName>
        <fullName evidence="3">PadR family transcriptional regulator</fullName>
    </submittedName>
</protein>
<dbReference type="EMBL" id="MKGH01000028">
    <property type="protein sequence ID" value="PKX77693.1"/>
    <property type="molecule type" value="Genomic_DNA"/>
</dbReference>
<dbReference type="InterPro" id="IPR005149">
    <property type="entry name" value="Tscrpt_reg_PadR_N"/>
</dbReference>
<dbReference type="InterPro" id="IPR036390">
    <property type="entry name" value="WH_DNA-bd_sf"/>
</dbReference>
<reference evidence="3 4" key="1">
    <citation type="submission" date="2016-09" db="EMBL/GenBank/DDBJ databases">
        <authorList>
            <person name="Inglin R.C."/>
        </authorList>
    </citation>
    <scope>NUCLEOTIDE SEQUENCE [LARGE SCALE GENOMIC DNA]</scope>
    <source>
        <strain evidence="3 4">RI-517</strain>
    </source>
</reference>
<dbReference type="RefSeq" id="WP_076632311.1">
    <property type="nucleotide sequence ID" value="NZ_CP017275.1"/>
</dbReference>
<name>A0AAX0VAN2_LATSK</name>
<dbReference type="Gene3D" id="1.10.10.10">
    <property type="entry name" value="Winged helix-like DNA-binding domain superfamily/Winged helix DNA-binding domain"/>
    <property type="match status" value="1"/>
</dbReference>
<feature type="domain" description="Transcription regulator PadR N-terminal" evidence="2">
    <location>
        <begin position="6"/>
        <end position="81"/>
    </location>
</feature>
<keyword evidence="1" id="KW-0175">Coiled coil</keyword>
<dbReference type="AlphaFoldDB" id="A0AAX0VAN2"/>
<sequence length="172" mass="19966">MIQFLILGLLKKKPGAYGYELLADMENNYFEFFLNFTKGSFYYNLQQLAEKQLIEKIVDDASDKREKNRYVLTAGGEAAFEKQFAHYGGQNKPITFPFYTPLLFTDQVEPTQMRELLQSQIAQTKEKIQAIEAVLNTATNLQPMFIKMMANSKRHHEVNLEWLQEQLAEGIQ</sequence>
<proteinExistence type="predicted"/>
<dbReference type="InterPro" id="IPR052509">
    <property type="entry name" value="Metal_resp_DNA-bind_regulator"/>
</dbReference>
<dbReference type="PANTHER" id="PTHR33169:SF14">
    <property type="entry name" value="TRANSCRIPTIONAL REGULATOR RV3488"/>
    <property type="match status" value="1"/>
</dbReference>
<feature type="coiled-coil region" evidence="1">
    <location>
        <begin position="114"/>
        <end position="141"/>
    </location>
</feature>
<dbReference type="SUPFAM" id="SSF46785">
    <property type="entry name" value="Winged helix' DNA-binding domain"/>
    <property type="match status" value="1"/>
</dbReference>
<dbReference type="Pfam" id="PF03551">
    <property type="entry name" value="PadR"/>
    <property type="match status" value="1"/>
</dbReference>
<dbReference type="InterPro" id="IPR036388">
    <property type="entry name" value="WH-like_DNA-bd_sf"/>
</dbReference>
<evidence type="ECO:0000259" key="2">
    <source>
        <dbReference type="Pfam" id="PF03551"/>
    </source>
</evidence>
<evidence type="ECO:0000313" key="3">
    <source>
        <dbReference type="EMBL" id="PKX77693.1"/>
    </source>
</evidence>
<evidence type="ECO:0000256" key="1">
    <source>
        <dbReference type="SAM" id="Coils"/>
    </source>
</evidence>
<dbReference type="PANTHER" id="PTHR33169">
    <property type="entry name" value="PADR-FAMILY TRANSCRIPTIONAL REGULATOR"/>
    <property type="match status" value="1"/>
</dbReference>